<dbReference type="InterPro" id="IPR000642">
    <property type="entry name" value="Peptidase_M41"/>
</dbReference>
<comment type="cofactor">
    <cofactor evidence="15">
        <name>Zn(2+)</name>
        <dbReference type="ChEBI" id="CHEBI:29105"/>
    </cofactor>
    <text evidence="15">Binds 1 zinc ion per subunit.</text>
</comment>
<keyword evidence="9 15" id="KW-0862">Zinc</keyword>
<dbReference type="GO" id="GO:0006508">
    <property type="term" value="P:proteolysis"/>
    <property type="evidence" value="ECO:0007669"/>
    <property type="project" value="UniProtKB-KW"/>
</dbReference>
<dbReference type="GO" id="GO:0005524">
    <property type="term" value="F:ATP binding"/>
    <property type="evidence" value="ECO:0007669"/>
    <property type="project" value="UniProtKB-UniRule"/>
</dbReference>
<dbReference type="InterPro" id="IPR041569">
    <property type="entry name" value="AAA_lid_3"/>
</dbReference>
<dbReference type="InterPro" id="IPR011546">
    <property type="entry name" value="Pept_M41_FtsH_extracell"/>
</dbReference>
<dbReference type="FunFam" id="1.10.8.60:FF:000001">
    <property type="entry name" value="ATP-dependent zinc metalloprotease FtsH"/>
    <property type="match status" value="1"/>
</dbReference>
<comment type="similarity">
    <text evidence="14 15">In the central section; belongs to the AAA ATPase family.</text>
</comment>
<keyword evidence="10 15" id="KW-0067">ATP-binding</keyword>
<evidence type="ECO:0000256" key="5">
    <source>
        <dbReference type="ARBA" id="ARBA00022692"/>
    </source>
</evidence>
<evidence type="ECO:0000256" key="14">
    <source>
        <dbReference type="ARBA" id="ARBA00061570"/>
    </source>
</evidence>
<dbReference type="Pfam" id="PF01434">
    <property type="entry name" value="Peptidase_M41"/>
    <property type="match status" value="1"/>
</dbReference>
<sequence length="627" mass="68488">MDDKIKDKGNSQGVEPQKPNNTLWGFFLGLVLVFLLNALVFPRVSGNRIISTDYGTFIAKVDSGAVREVVMEGDKIYFTADTASARTATFQTGSVDDPELVDRLLNASSPSDGGKILFTKKIPRENSAILDFILWWVLPFLLMYIVWKQLARSMRSHMTGGGMGNFMSFGNSGARIYAESEVKTTFADVAGQDEAKDALNEIVDFLHNPDKYASIGASLPKGALLVGPPGTGKTLIARAVAGEAEVPFFSISGSEFVQMFVGMGAAKVRDLFKQASEKAPCIIFIDEIDAIGKRRDNTLGGGNDEREQTLNQLLTEMDGFDARKGVVILAATNRPDSLDKALLRPGRFDRRIQMELPDLEGRKAILAVHLKAVKHDDVDLDIVARATAGSSGAELANIVNEAALRAVRQGRHSVMTSDLEESVETVMAGAQRKGKVLSDKEKRIVAYHEVGHALVAAMQTDSAPVHKITIVPRTSGALGYTMQIDEGEQYLMSKDEMFNRIATLTGGRSAEEIICNTVTTGASNDIEHATRLARAMVTVYGMTDIYDMMQLQTVSDRYLGRDASAACSDATSAEVDKTVLDIIKAAHEKARRIISDHLDIMHEAAQYLIEKESITGEEFMKIVRRHS</sequence>
<feature type="active site" evidence="15">
    <location>
        <position position="449"/>
    </location>
</feature>
<keyword evidence="11 15" id="KW-1133">Transmembrane helix</keyword>
<dbReference type="InterPro" id="IPR003959">
    <property type="entry name" value="ATPase_AAA_core"/>
</dbReference>
<evidence type="ECO:0000256" key="8">
    <source>
        <dbReference type="ARBA" id="ARBA00022801"/>
    </source>
</evidence>
<dbReference type="Proteomes" id="UP000771749">
    <property type="component" value="Unassembled WGS sequence"/>
</dbReference>
<dbReference type="Gene3D" id="3.30.720.210">
    <property type="match status" value="1"/>
</dbReference>
<feature type="binding site" evidence="15">
    <location>
        <begin position="227"/>
        <end position="234"/>
    </location>
    <ligand>
        <name>ATP</name>
        <dbReference type="ChEBI" id="CHEBI:30616"/>
    </ligand>
</feature>
<dbReference type="GO" id="GO:0016887">
    <property type="term" value="F:ATP hydrolysis activity"/>
    <property type="evidence" value="ECO:0007669"/>
    <property type="project" value="UniProtKB-UniRule"/>
</dbReference>
<evidence type="ECO:0000313" key="18">
    <source>
        <dbReference type="EMBL" id="MBO8454047.1"/>
    </source>
</evidence>
<dbReference type="PANTHER" id="PTHR23076">
    <property type="entry name" value="METALLOPROTEASE M41 FTSH"/>
    <property type="match status" value="1"/>
</dbReference>
<dbReference type="SUPFAM" id="SSF140990">
    <property type="entry name" value="FtsH protease domain-like"/>
    <property type="match status" value="1"/>
</dbReference>
<evidence type="ECO:0000256" key="16">
    <source>
        <dbReference type="RuleBase" id="RU003651"/>
    </source>
</evidence>
<dbReference type="AlphaFoldDB" id="A0A940DN58"/>
<name>A0A940DN58_9BACT</name>
<dbReference type="InterPro" id="IPR003960">
    <property type="entry name" value="ATPase_AAA_CS"/>
</dbReference>
<dbReference type="Pfam" id="PF00004">
    <property type="entry name" value="AAA"/>
    <property type="match status" value="1"/>
</dbReference>
<evidence type="ECO:0000256" key="7">
    <source>
        <dbReference type="ARBA" id="ARBA00022741"/>
    </source>
</evidence>
<evidence type="ECO:0000259" key="17">
    <source>
        <dbReference type="SMART" id="SM00382"/>
    </source>
</evidence>
<feature type="transmembrane region" description="Helical" evidence="15">
    <location>
        <begin position="23"/>
        <end position="41"/>
    </location>
</feature>
<dbReference type="Pfam" id="PF06480">
    <property type="entry name" value="FtsH_ext"/>
    <property type="match status" value="1"/>
</dbReference>
<keyword evidence="8 15" id="KW-0378">Hydrolase</keyword>
<dbReference type="GO" id="GO:0030163">
    <property type="term" value="P:protein catabolic process"/>
    <property type="evidence" value="ECO:0007669"/>
    <property type="project" value="UniProtKB-UniRule"/>
</dbReference>
<comment type="caution">
    <text evidence="18">The sequence shown here is derived from an EMBL/GenBank/DDBJ whole genome shotgun (WGS) entry which is preliminary data.</text>
</comment>
<keyword evidence="4 15" id="KW-0645">Protease</keyword>
<keyword evidence="6 15" id="KW-0479">Metal-binding</keyword>
<evidence type="ECO:0000256" key="13">
    <source>
        <dbReference type="ARBA" id="ARBA00023136"/>
    </source>
</evidence>
<feature type="binding site" evidence="15">
    <location>
        <position position="525"/>
    </location>
    <ligand>
        <name>Zn(2+)</name>
        <dbReference type="ChEBI" id="CHEBI:29105"/>
        <note>catalytic</note>
    </ligand>
</feature>
<organism evidence="18 19">
    <name type="scientific">Candidatus Cryptobacteroides gallistercoris</name>
    <dbReference type="NCBI Taxonomy" id="2840765"/>
    <lineage>
        <taxon>Bacteria</taxon>
        <taxon>Pseudomonadati</taxon>
        <taxon>Bacteroidota</taxon>
        <taxon>Bacteroidia</taxon>
        <taxon>Bacteroidales</taxon>
        <taxon>Candidatus Cryptobacteroides</taxon>
    </lineage>
</organism>
<keyword evidence="7 15" id="KW-0547">Nucleotide-binding</keyword>
<dbReference type="Gene3D" id="3.40.50.300">
    <property type="entry name" value="P-loop containing nucleotide triphosphate hydrolases"/>
    <property type="match status" value="1"/>
</dbReference>
<dbReference type="Pfam" id="PF17862">
    <property type="entry name" value="AAA_lid_3"/>
    <property type="match status" value="1"/>
</dbReference>
<feature type="binding site" evidence="15">
    <location>
        <position position="452"/>
    </location>
    <ligand>
        <name>Zn(2+)</name>
        <dbReference type="ChEBI" id="CHEBI:29105"/>
        <note>catalytic</note>
    </ligand>
</feature>
<dbReference type="HAMAP" id="MF_01458">
    <property type="entry name" value="FtsH"/>
    <property type="match status" value="1"/>
</dbReference>
<dbReference type="SMART" id="SM00382">
    <property type="entry name" value="AAA"/>
    <property type="match status" value="1"/>
</dbReference>
<gene>
    <name evidence="15 18" type="primary">ftsH</name>
    <name evidence="18" type="ORF">IAC07_04905</name>
</gene>
<evidence type="ECO:0000256" key="2">
    <source>
        <dbReference type="ARBA" id="ARBA00010044"/>
    </source>
</evidence>
<dbReference type="CDD" id="cd19501">
    <property type="entry name" value="RecA-like_FtsH"/>
    <property type="match status" value="1"/>
</dbReference>
<dbReference type="SUPFAM" id="SSF52540">
    <property type="entry name" value="P-loop containing nucleoside triphosphate hydrolases"/>
    <property type="match status" value="1"/>
</dbReference>
<comment type="function">
    <text evidence="15">Acts as a processive, ATP-dependent zinc metallopeptidase for both cytoplasmic and membrane proteins. Plays a role in the quality control of integral membrane proteins.</text>
</comment>
<evidence type="ECO:0000256" key="12">
    <source>
        <dbReference type="ARBA" id="ARBA00023049"/>
    </source>
</evidence>
<dbReference type="EMBL" id="JADIMJ010000073">
    <property type="protein sequence ID" value="MBO8454047.1"/>
    <property type="molecule type" value="Genomic_DNA"/>
</dbReference>
<evidence type="ECO:0000256" key="11">
    <source>
        <dbReference type="ARBA" id="ARBA00022989"/>
    </source>
</evidence>
<evidence type="ECO:0000256" key="1">
    <source>
        <dbReference type="ARBA" id="ARBA00004370"/>
    </source>
</evidence>
<comment type="similarity">
    <text evidence="2 15">In the C-terminal section; belongs to the peptidase M41 family.</text>
</comment>
<proteinExistence type="inferred from homology"/>
<protein>
    <recommendedName>
        <fullName evidence="15">ATP-dependent zinc metalloprotease FtsH</fullName>
        <ecNumber evidence="15">3.4.24.-</ecNumber>
    </recommendedName>
</protein>
<dbReference type="GO" id="GO:0004176">
    <property type="term" value="F:ATP-dependent peptidase activity"/>
    <property type="evidence" value="ECO:0007669"/>
    <property type="project" value="InterPro"/>
</dbReference>
<dbReference type="GO" id="GO:0008270">
    <property type="term" value="F:zinc ion binding"/>
    <property type="evidence" value="ECO:0007669"/>
    <property type="project" value="UniProtKB-UniRule"/>
</dbReference>
<dbReference type="GO" id="GO:0004222">
    <property type="term" value="F:metalloendopeptidase activity"/>
    <property type="evidence" value="ECO:0007669"/>
    <property type="project" value="InterPro"/>
</dbReference>
<dbReference type="EC" id="3.4.24.-" evidence="15"/>
<evidence type="ECO:0000256" key="9">
    <source>
        <dbReference type="ARBA" id="ARBA00022833"/>
    </source>
</evidence>
<feature type="binding site" evidence="15">
    <location>
        <position position="448"/>
    </location>
    <ligand>
        <name>Zn(2+)</name>
        <dbReference type="ChEBI" id="CHEBI:29105"/>
        <note>catalytic</note>
    </ligand>
</feature>
<reference evidence="18" key="2">
    <citation type="journal article" date="2021" name="PeerJ">
        <title>Extensive microbial diversity within the chicken gut microbiome revealed by metagenomics and culture.</title>
        <authorList>
            <person name="Gilroy R."/>
            <person name="Ravi A."/>
            <person name="Getino M."/>
            <person name="Pursley I."/>
            <person name="Horton D.L."/>
            <person name="Alikhan N.F."/>
            <person name="Baker D."/>
            <person name="Gharbi K."/>
            <person name="Hall N."/>
            <person name="Watson M."/>
            <person name="Adriaenssens E.M."/>
            <person name="Foster-Nyarko E."/>
            <person name="Jarju S."/>
            <person name="Secka A."/>
            <person name="Antonio M."/>
            <person name="Oren A."/>
            <person name="Chaudhuri R.R."/>
            <person name="La Ragione R."/>
            <person name="Hildebrand F."/>
            <person name="Pallen M.J."/>
        </authorList>
    </citation>
    <scope>NUCLEOTIDE SEQUENCE</scope>
    <source>
        <strain evidence="18">F1-3629</strain>
    </source>
</reference>
<keyword evidence="5 15" id="KW-0812">Transmembrane</keyword>
<keyword evidence="12 15" id="KW-0482">Metalloprotease</keyword>
<evidence type="ECO:0000256" key="15">
    <source>
        <dbReference type="HAMAP-Rule" id="MF_01458"/>
    </source>
</evidence>
<comment type="similarity">
    <text evidence="16">Belongs to the AAA ATPase family.</text>
</comment>
<feature type="transmembrane region" description="Helical" evidence="15">
    <location>
        <begin position="128"/>
        <end position="147"/>
    </location>
</feature>
<keyword evidence="3 15" id="KW-1003">Cell membrane</keyword>
<comment type="subcellular location">
    <subcellularLocation>
        <location evidence="15">Cell membrane</location>
        <topology evidence="15">Multi-pass membrane protein</topology>
        <orientation evidence="15">Cytoplasmic side</orientation>
    </subcellularLocation>
    <subcellularLocation>
        <location evidence="1">Membrane</location>
    </subcellularLocation>
</comment>
<dbReference type="PANTHER" id="PTHR23076:SF97">
    <property type="entry name" value="ATP-DEPENDENT ZINC METALLOPROTEASE YME1L1"/>
    <property type="match status" value="1"/>
</dbReference>
<keyword evidence="13 15" id="KW-0472">Membrane</keyword>
<dbReference type="InterPro" id="IPR037219">
    <property type="entry name" value="Peptidase_M41-like"/>
</dbReference>
<dbReference type="Gene3D" id="1.10.8.60">
    <property type="match status" value="1"/>
</dbReference>
<accession>A0A940DN58</accession>
<dbReference type="InterPro" id="IPR027417">
    <property type="entry name" value="P-loop_NTPase"/>
</dbReference>
<evidence type="ECO:0000256" key="3">
    <source>
        <dbReference type="ARBA" id="ARBA00022475"/>
    </source>
</evidence>
<dbReference type="Gene3D" id="1.20.58.760">
    <property type="entry name" value="Peptidase M41"/>
    <property type="match status" value="1"/>
</dbReference>
<dbReference type="PROSITE" id="PS00674">
    <property type="entry name" value="AAA"/>
    <property type="match status" value="1"/>
</dbReference>
<dbReference type="FunFam" id="1.20.58.760:FF:000001">
    <property type="entry name" value="ATP-dependent zinc metalloprotease FtsH"/>
    <property type="match status" value="1"/>
</dbReference>
<dbReference type="NCBIfam" id="TIGR01241">
    <property type="entry name" value="FtsH_fam"/>
    <property type="match status" value="1"/>
</dbReference>
<evidence type="ECO:0000313" key="19">
    <source>
        <dbReference type="Proteomes" id="UP000771749"/>
    </source>
</evidence>
<evidence type="ECO:0000256" key="6">
    <source>
        <dbReference type="ARBA" id="ARBA00022723"/>
    </source>
</evidence>
<evidence type="ECO:0000256" key="10">
    <source>
        <dbReference type="ARBA" id="ARBA00022840"/>
    </source>
</evidence>
<feature type="domain" description="AAA+ ATPase" evidence="17">
    <location>
        <begin position="219"/>
        <end position="358"/>
    </location>
</feature>
<comment type="subunit">
    <text evidence="15">Homohexamer.</text>
</comment>
<dbReference type="InterPro" id="IPR003593">
    <property type="entry name" value="AAA+_ATPase"/>
</dbReference>
<dbReference type="FunFam" id="3.40.50.300:FF:000001">
    <property type="entry name" value="ATP-dependent zinc metalloprotease FtsH"/>
    <property type="match status" value="1"/>
</dbReference>
<reference evidence="18" key="1">
    <citation type="submission" date="2020-10" db="EMBL/GenBank/DDBJ databases">
        <authorList>
            <person name="Gilroy R."/>
        </authorList>
    </citation>
    <scope>NUCLEOTIDE SEQUENCE</scope>
    <source>
        <strain evidence="18">F1-3629</strain>
    </source>
</reference>
<dbReference type="GO" id="GO:0005886">
    <property type="term" value="C:plasma membrane"/>
    <property type="evidence" value="ECO:0007669"/>
    <property type="project" value="UniProtKB-SubCell"/>
</dbReference>
<dbReference type="InterPro" id="IPR005936">
    <property type="entry name" value="FtsH"/>
</dbReference>
<evidence type="ECO:0000256" key="4">
    <source>
        <dbReference type="ARBA" id="ARBA00022670"/>
    </source>
</evidence>